<organism evidence="1 2">
    <name type="scientific">Ruficoccus amylovorans</name>
    <dbReference type="NCBI Taxonomy" id="1804625"/>
    <lineage>
        <taxon>Bacteria</taxon>
        <taxon>Pseudomonadati</taxon>
        <taxon>Verrucomicrobiota</taxon>
        <taxon>Opitutia</taxon>
        <taxon>Puniceicoccales</taxon>
        <taxon>Cerasicoccaceae</taxon>
        <taxon>Ruficoccus</taxon>
    </lineage>
</organism>
<evidence type="ECO:0000313" key="1">
    <source>
        <dbReference type="EMBL" id="MBC2593925.1"/>
    </source>
</evidence>
<dbReference type="AlphaFoldDB" id="A0A842HBU8"/>
<proteinExistence type="predicted"/>
<accession>A0A842HBU8</accession>
<reference evidence="1 2" key="1">
    <citation type="submission" date="2020-07" db="EMBL/GenBank/DDBJ databases">
        <authorList>
            <person name="Feng X."/>
        </authorList>
    </citation>
    <scope>NUCLEOTIDE SEQUENCE [LARGE SCALE GENOMIC DNA]</scope>
    <source>
        <strain evidence="1 2">JCM31066</strain>
    </source>
</reference>
<sequence>MTTRLQLSQPPARPLIIWDGDCRFCGRWVRRLRRLTGEEVDFAAYQELDTRFPEVEKKAFAEALHLIEPDGRVTRGAEAVFRSLRGVRPWSLGWSCYRRSRCFRRFSEALYRWVARNRGWLSRLTP</sequence>
<comment type="caution">
    <text evidence="1">The sequence shown here is derived from an EMBL/GenBank/DDBJ whole genome shotgun (WGS) entry which is preliminary data.</text>
</comment>
<dbReference type="Proteomes" id="UP000546464">
    <property type="component" value="Unassembled WGS sequence"/>
</dbReference>
<dbReference type="GO" id="GO:0015035">
    <property type="term" value="F:protein-disulfide reductase activity"/>
    <property type="evidence" value="ECO:0007669"/>
    <property type="project" value="InterPro"/>
</dbReference>
<protein>
    <submittedName>
        <fullName evidence="1">DUF393 domain-containing protein</fullName>
    </submittedName>
</protein>
<dbReference type="InterPro" id="IPR007263">
    <property type="entry name" value="DCC1-like"/>
</dbReference>
<dbReference type="EMBL" id="JACHVB010000020">
    <property type="protein sequence ID" value="MBC2593925.1"/>
    <property type="molecule type" value="Genomic_DNA"/>
</dbReference>
<dbReference type="Pfam" id="PF04134">
    <property type="entry name" value="DCC1-like"/>
    <property type="match status" value="1"/>
</dbReference>
<gene>
    <name evidence="1" type="ORF">H5P28_06585</name>
</gene>
<dbReference type="RefSeq" id="WP_185674912.1">
    <property type="nucleotide sequence ID" value="NZ_JACHVB010000020.1"/>
</dbReference>
<keyword evidence="2" id="KW-1185">Reference proteome</keyword>
<name>A0A842HBU8_9BACT</name>
<evidence type="ECO:0000313" key="2">
    <source>
        <dbReference type="Proteomes" id="UP000546464"/>
    </source>
</evidence>